<gene>
    <name evidence="2" type="ORF">BXT89_09620</name>
</gene>
<keyword evidence="1" id="KW-1133">Transmembrane helix</keyword>
<accession>A0A1S8DF33</accession>
<dbReference type="STRING" id="254161.SAMN05216256_12084"/>
<keyword evidence="1" id="KW-0812">Transmembrane</keyword>
<keyword evidence="3" id="KW-1185">Reference proteome</keyword>
<evidence type="ECO:0000256" key="1">
    <source>
        <dbReference type="SAM" id="Phobius"/>
    </source>
</evidence>
<proteinExistence type="predicted"/>
<comment type="caution">
    <text evidence="2">The sequence shown here is derived from an EMBL/GenBank/DDBJ whole genome shotgun (WGS) entry which is preliminary data.</text>
</comment>
<sequence length="174" mass="19683">MMKPSVQSAVKEIDVSGPNPVDFLTDPLSQITRLERRNLLIASTTGFLVATADLVPTEISALGISLSAPAQEMFVVLVSLTIAYFLCAFLIYGTSDFFIWRKKYQDYLEAVQEYMEGWTEEDQHNYDMSQVPRVSWLYQKAGLVAYVRAFFEYLLPVLVGLFTVGLLLSRVYCP</sequence>
<reference evidence="2 3" key="1">
    <citation type="submission" date="2017-01" db="EMBL/GenBank/DDBJ databases">
        <title>Draft genome sequence of Pseudomonas pachastrellae type strain CCUG 46540T from a deep sea.</title>
        <authorList>
            <person name="Gomila M."/>
            <person name="Mulet M."/>
            <person name="Lalucat J."/>
            <person name="Garcia-Valdes E."/>
        </authorList>
    </citation>
    <scope>NUCLEOTIDE SEQUENCE [LARGE SCALE GENOMIC DNA]</scope>
    <source>
        <strain evidence="2 3">CCUG 46540</strain>
    </source>
</reference>
<feature type="transmembrane region" description="Helical" evidence="1">
    <location>
        <begin position="73"/>
        <end position="93"/>
    </location>
</feature>
<protein>
    <submittedName>
        <fullName evidence="2">Uncharacterized protein</fullName>
    </submittedName>
</protein>
<keyword evidence="1" id="KW-0472">Membrane</keyword>
<dbReference type="AlphaFoldDB" id="A0A1S8DF33"/>
<dbReference type="EMBL" id="MUBC01000018">
    <property type="protein sequence ID" value="ONM43994.1"/>
    <property type="molecule type" value="Genomic_DNA"/>
</dbReference>
<evidence type="ECO:0000313" key="3">
    <source>
        <dbReference type="Proteomes" id="UP000242847"/>
    </source>
</evidence>
<name>A0A1S8DF33_9GAMM</name>
<organism evidence="2 3">
    <name type="scientific">Halopseudomonas pachastrellae</name>
    <dbReference type="NCBI Taxonomy" id="254161"/>
    <lineage>
        <taxon>Bacteria</taxon>
        <taxon>Pseudomonadati</taxon>
        <taxon>Pseudomonadota</taxon>
        <taxon>Gammaproteobacteria</taxon>
        <taxon>Pseudomonadales</taxon>
        <taxon>Pseudomonadaceae</taxon>
        <taxon>Halopseudomonas</taxon>
    </lineage>
</organism>
<feature type="transmembrane region" description="Helical" evidence="1">
    <location>
        <begin position="150"/>
        <end position="172"/>
    </location>
</feature>
<feature type="transmembrane region" description="Helical" evidence="1">
    <location>
        <begin position="39"/>
        <end position="61"/>
    </location>
</feature>
<dbReference type="Proteomes" id="UP000242847">
    <property type="component" value="Unassembled WGS sequence"/>
</dbReference>
<evidence type="ECO:0000313" key="2">
    <source>
        <dbReference type="EMBL" id="ONM43994.1"/>
    </source>
</evidence>